<dbReference type="InterPro" id="IPR014710">
    <property type="entry name" value="RmlC-like_jellyroll"/>
</dbReference>
<dbReference type="RefSeq" id="WP_091606053.1">
    <property type="nucleotide sequence ID" value="NZ_LT629754.1"/>
</dbReference>
<evidence type="ECO:0000313" key="2">
    <source>
        <dbReference type="EMBL" id="SDS92144.1"/>
    </source>
</evidence>
<dbReference type="GeneID" id="90593229"/>
<feature type="domain" description="Cupin type-2" evidence="1">
    <location>
        <begin position="47"/>
        <end position="116"/>
    </location>
</feature>
<dbReference type="InterPro" id="IPR011051">
    <property type="entry name" value="RmlC_Cupin_sf"/>
</dbReference>
<gene>
    <name evidence="2" type="ORF">SAMN05192545_2358</name>
</gene>
<dbReference type="Pfam" id="PF07883">
    <property type="entry name" value="Cupin_2"/>
    <property type="match status" value="1"/>
</dbReference>
<proteinExistence type="predicted"/>
<dbReference type="EMBL" id="LT629754">
    <property type="protein sequence ID" value="SDS92144.1"/>
    <property type="molecule type" value="Genomic_DNA"/>
</dbReference>
<evidence type="ECO:0000313" key="3">
    <source>
        <dbReference type="Proteomes" id="UP000199574"/>
    </source>
</evidence>
<dbReference type="Gene3D" id="2.60.120.10">
    <property type="entry name" value="Jelly Rolls"/>
    <property type="match status" value="1"/>
</dbReference>
<dbReference type="SUPFAM" id="SSF51182">
    <property type="entry name" value="RmlC-like cupins"/>
    <property type="match status" value="1"/>
</dbReference>
<evidence type="ECO:0000259" key="1">
    <source>
        <dbReference type="Pfam" id="PF07883"/>
    </source>
</evidence>
<sequence length="131" mass="14893">MKKNLTSEFLVCIVFCSYSLFAQNKSRKELLKEIVSQNLSSVETQEITIASGIKAPKHIHTCPVVGYVISGSVIFQVEGQEQKLLQKGDAFYEPKNKTILHFDNASKETELTFVVFYLKEGSEKKIRMLEE</sequence>
<accession>A0ABY0UMM7</accession>
<keyword evidence="3" id="KW-1185">Reference proteome</keyword>
<dbReference type="PANTHER" id="PTHR38599">
    <property type="entry name" value="CUPIN DOMAIN PROTEIN (AFU_ORTHOLOGUE AFUA_3G13620)"/>
    <property type="match status" value="1"/>
</dbReference>
<protein>
    <submittedName>
        <fullName evidence="2">Cupin domain-containing protein</fullName>
    </submittedName>
</protein>
<dbReference type="InterPro" id="IPR013096">
    <property type="entry name" value="Cupin_2"/>
</dbReference>
<reference evidence="2 3" key="1">
    <citation type="submission" date="2016-10" db="EMBL/GenBank/DDBJ databases">
        <authorList>
            <person name="Varghese N."/>
            <person name="Submissions S."/>
        </authorList>
    </citation>
    <scope>NUCLEOTIDE SEQUENCE [LARGE SCALE GENOMIC DNA]</scope>
    <source>
        <strain evidence="2 3">MAR_2009_60</strain>
    </source>
</reference>
<dbReference type="PANTHER" id="PTHR38599:SF1">
    <property type="entry name" value="CUPIN DOMAIN PROTEIN (AFU_ORTHOLOGUE AFUA_3G13620)"/>
    <property type="match status" value="1"/>
</dbReference>
<dbReference type="Proteomes" id="UP000199574">
    <property type="component" value="Chromosome I"/>
</dbReference>
<organism evidence="2 3">
    <name type="scientific">Maribacter dokdonensis</name>
    <dbReference type="NCBI Taxonomy" id="320912"/>
    <lineage>
        <taxon>Bacteria</taxon>
        <taxon>Pseudomonadati</taxon>
        <taxon>Bacteroidota</taxon>
        <taxon>Flavobacteriia</taxon>
        <taxon>Flavobacteriales</taxon>
        <taxon>Flavobacteriaceae</taxon>
        <taxon>Maribacter</taxon>
    </lineage>
</organism>
<name>A0ABY0UMM7_9FLAO</name>